<accession>A0A2S9ZZW2</accession>
<name>A0A2S9ZZW2_RHOTO</name>
<dbReference type="Proteomes" id="UP000239560">
    <property type="component" value="Unassembled WGS sequence"/>
</dbReference>
<sequence length="241" mass="26845">MPLLQILSVAVSGVGRDAQLDRSRNLDMRIAIRILDFIVCGDADSEAMSTLFRALCGMLADELDTCILRVPDLSAFRLEPLKQFSNLTVVFLSIEPDSASVLYRLCDEVASLPHLDGLDIRHRSSVGKVYKETDILSNVVDVVEVVCRLPPTLAKITFAGWTIRLHNSRRFVVFKAGSIHSRYRQIRFLSKPDGETLATYVYTTSEGIGEWSQVLASVSPTLLTSSRADHRAHNPVYLRPV</sequence>
<reference evidence="1 2" key="1">
    <citation type="journal article" date="2018" name="Elife">
        <title>Functional genomics of lipid metabolism in the oleaginous yeast Rhodosporidium toruloides.</title>
        <authorList>
            <person name="Coradetti S.T."/>
            <person name="Pinel D."/>
            <person name="Geiselman G."/>
            <person name="Ito M."/>
            <person name="Mondo S."/>
            <person name="Reilly M.C."/>
            <person name="Cheng Y.F."/>
            <person name="Bauer S."/>
            <person name="Grigoriev I."/>
            <person name="Gladden J.M."/>
            <person name="Simmons B.A."/>
            <person name="Brem R."/>
            <person name="Arkin A.P."/>
            <person name="Skerker J.M."/>
        </authorList>
    </citation>
    <scope>NUCLEOTIDE SEQUENCE [LARGE SCALE GENOMIC DNA]</scope>
    <source>
        <strain evidence="1 2">NBRC 0880</strain>
    </source>
</reference>
<evidence type="ECO:0000313" key="2">
    <source>
        <dbReference type="Proteomes" id="UP000239560"/>
    </source>
</evidence>
<dbReference type="EMBL" id="LCTV02000012">
    <property type="protein sequence ID" value="PRQ71284.1"/>
    <property type="molecule type" value="Genomic_DNA"/>
</dbReference>
<protein>
    <submittedName>
        <fullName evidence="1">Uncharacterized protein</fullName>
    </submittedName>
</protein>
<proteinExistence type="predicted"/>
<gene>
    <name evidence="1" type="ORF">AAT19DRAFT_10142</name>
</gene>
<organism evidence="1 2">
    <name type="scientific">Rhodotorula toruloides</name>
    <name type="common">Yeast</name>
    <name type="synonym">Rhodosporidium toruloides</name>
    <dbReference type="NCBI Taxonomy" id="5286"/>
    <lineage>
        <taxon>Eukaryota</taxon>
        <taxon>Fungi</taxon>
        <taxon>Dikarya</taxon>
        <taxon>Basidiomycota</taxon>
        <taxon>Pucciniomycotina</taxon>
        <taxon>Microbotryomycetes</taxon>
        <taxon>Sporidiobolales</taxon>
        <taxon>Sporidiobolaceae</taxon>
        <taxon>Rhodotorula</taxon>
    </lineage>
</organism>
<evidence type="ECO:0000313" key="1">
    <source>
        <dbReference type="EMBL" id="PRQ71284.1"/>
    </source>
</evidence>
<dbReference type="AlphaFoldDB" id="A0A2S9ZZW2"/>
<comment type="caution">
    <text evidence="1">The sequence shown here is derived from an EMBL/GenBank/DDBJ whole genome shotgun (WGS) entry which is preliminary data.</text>
</comment>
<dbReference type="OrthoDB" id="10272484at2759"/>